<dbReference type="Pfam" id="PF01032">
    <property type="entry name" value="FecCD"/>
    <property type="match status" value="1"/>
</dbReference>
<name>A0ABW1AJ82_9ACTN</name>
<keyword evidence="4" id="KW-1003">Cell membrane</keyword>
<dbReference type="InterPro" id="IPR000522">
    <property type="entry name" value="ABC_transptr_permease_BtuC"/>
</dbReference>
<comment type="subcellular location">
    <subcellularLocation>
        <location evidence="1">Cell membrane</location>
        <topology evidence="1">Multi-pass membrane protein</topology>
    </subcellularLocation>
</comment>
<protein>
    <submittedName>
        <fullName evidence="9">Iron chelate uptake ABC transporter family permease subunit</fullName>
    </submittedName>
</protein>
<keyword evidence="6 8" id="KW-1133">Transmembrane helix</keyword>
<dbReference type="Gene3D" id="1.10.3470.10">
    <property type="entry name" value="ABC transporter involved in vitamin B12 uptake, BtuC"/>
    <property type="match status" value="1"/>
</dbReference>
<comment type="similarity">
    <text evidence="2">Belongs to the binding-protein-dependent transport system permease family. FecCD subfamily.</text>
</comment>
<dbReference type="RefSeq" id="WP_378292982.1">
    <property type="nucleotide sequence ID" value="NZ_JBHSON010000171.1"/>
</dbReference>
<reference evidence="10" key="1">
    <citation type="journal article" date="2019" name="Int. J. Syst. Evol. Microbiol.">
        <title>The Global Catalogue of Microorganisms (GCM) 10K type strain sequencing project: providing services to taxonomists for standard genome sequencing and annotation.</title>
        <authorList>
            <consortium name="The Broad Institute Genomics Platform"/>
            <consortium name="The Broad Institute Genome Sequencing Center for Infectious Disease"/>
            <person name="Wu L."/>
            <person name="Ma J."/>
        </authorList>
    </citation>
    <scope>NUCLEOTIDE SEQUENCE [LARGE SCALE GENOMIC DNA]</scope>
    <source>
        <strain evidence="10">KCTC 42087</strain>
    </source>
</reference>
<evidence type="ECO:0000256" key="5">
    <source>
        <dbReference type="ARBA" id="ARBA00022692"/>
    </source>
</evidence>
<dbReference type="InterPro" id="IPR037294">
    <property type="entry name" value="ABC_BtuC-like"/>
</dbReference>
<keyword evidence="10" id="KW-1185">Reference proteome</keyword>
<evidence type="ECO:0000256" key="3">
    <source>
        <dbReference type="ARBA" id="ARBA00022448"/>
    </source>
</evidence>
<dbReference type="SUPFAM" id="SSF81345">
    <property type="entry name" value="ABC transporter involved in vitamin B12 uptake, BtuC"/>
    <property type="match status" value="1"/>
</dbReference>
<dbReference type="EMBL" id="JBHSON010000171">
    <property type="protein sequence ID" value="MFC5754661.1"/>
    <property type="molecule type" value="Genomic_DNA"/>
</dbReference>
<evidence type="ECO:0000313" key="9">
    <source>
        <dbReference type="EMBL" id="MFC5754661.1"/>
    </source>
</evidence>
<dbReference type="Proteomes" id="UP001596074">
    <property type="component" value="Unassembled WGS sequence"/>
</dbReference>
<evidence type="ECO:0000256" key="2">
    <source>
        <dbReference type="ARBA" id="ARBA00007935"/>
    </source>
</evidence>
<evidence type="ECO:0000256" key="6">
    <source>
        <dbReference type="ARBA" id="ARBA00022989"/>
    </source>
</evidence>
<proteinExistence type="inferred from homology"/>
<feature type="transmembrane region" description="Helical" evidence="8">
    <location>
        <begin position="35"/>
        <end position="55"/>
    </location>
</feature>
<evidence type="ECO:0000313" key="10">
    <source>
        <dbReference type="Proteomes" id="UP001596074"/>
    </source>
</evidence>
<accession>A0ABW1AJ82</accession>
<evidence type="ECO:0000256" key="8">
    <source>
        <dbReference type="SAM" id="Phobius"/>
    </source>
</evidence>
<keyword evidence="7 8" id="KW-0472">Membrane</keyword>
<keyword evidence="3" id="KW-0813">Transport</keyword>
<gene>
    <name evidence="9" type="ORF">ACFPZN_54375</name>
</gene>
<evidence type="ECO:0000256" key="4">
    <source>
        <dbReference type="ARBA" id="ARBA00022475"/>
    </source>
</evidence>
<evidence type="ECO:0000256" key="7">
    <source>
        <dbReference type="ARBA" id="ARBA00023136"/>
    </source>
</evidence>
<sequence>MPRGRVGTPPAEVLPALFGHGDAAIAVREWRLPRVAAALVFGAALGLSGAIFQNLTRNRS</sequence>
<organism evidence="9 10">
    <name type="scientific">Actinomadura rugatobispora</name>
    <dbReference type="NCBI Taxonomy" id="1994"/>
    <lineage>
        <taxon>Bacteria</taxon>
        <taxon>Bacillati</taxon>
        <taxon>Actinomycetota</taxon>
        <taxon>Actinomycetes</taxon>
        <taxon>Streptosporangiales</taxon>
        <taxon>Thermomonosporaceae</taxon>
        <taxon>Actinomadura</taxon>
    </lineage>
</organism>
<evidence type="ECO:0000256" key="1">
    <source>
        <dbReference type="ARBA" id="ARBA00004651"/>
    </source>
</evidence>
<comment type="caution">
    <text evidence="9">The sequence shown here is derived from an EMBL/GenBank/DDBJ whole genome shotgun (WGS) entry which is preliminary data.</text>
</comment>
<keyword evidence="5 8" id="KW-0812">Transmembrane</keyword>